<keyword evidence="4" id="KW-1185">Reference proteome</keyword>
<organism evidence="3 4">
    <name type="scientific">Selenomonas flueggei ATCC 43531</name>
    <dbReference type="NCBI Taxonomy" id="638302"/>
    <lineage>
        <taxon>Bacteria</taxon>
        <taxon>Bacillati</taxon>
        <taxon>Bacillota</taxon>
        <taxon>Negativicutes</taxon>
        <taxon>Selenomonadales</taxon>
        <taxon>Selenomonadaceae</taxon>
        <taxon>Selenomonas</taxon>
    </lineage>
</organism>
<dbReference type="PANTHER" id="PTHR43308">
    <property type="entry name" value="OUTER MEMBRANE PROTEIN ALPHA-RELATED"/>
    <property type="match status" value="1"/>
</dbReference>
<keyword evidence="1" id="KW-0732">Signal</keyword>
<dbReference type="InterPro" id="IPR001119">
    <property type="entry name" value="SLH_dom"/>
</dbReference>
<dbReference type="SUPFAM" id="SSF56935">
    <property type="entry name" value="Porins"/>
    <property type="match status" value="1"/>
</dbReference>
<evidence type="ECO:0000313" key="4">
    <source>
        <dbReference type="Proteomes" id="UP000005309"/>
    </source>
</evidence>
<proteinExistence type="predicted"/>
<dbReference type="RefSeq" id="WP_006690375.1">
    <property type="nucleotide sequence ID" value="NZ_GG694006.1"/>
</dbReference>
<dbReference type="PROSITE" id="PS51272">
    <property type="entry name" value="SLH"/>
    <property type="match status" value="1"/>
</dbReference>
<dbReference type="AlphaFoldDB" id="C4V547"/>
<protein>
    <recommendedName>
        <fullName evidence="2">SLH domain-containing protein</fullName>
    </recommendedName>
</protein>
<dbReference type="InterPro" id="IPR023614">
    <property type="entry name" value="Porin_dom_sf"/>
</dbReference>
<dbReference type="eggNOG" id="COG3203">
    <property type="taxonomic scope" value="Bacteria"/>
</dbReference>
<evidence type="ECO:0000313" key="3">
    <source>
        <dbReference type="EMBL" id="EEQ48095.1"/>
    </source>
</evidence>
<gene>
    <name evidence="3" type="ORF">HMPREF0908_1641</name>
</gene>
<comment type="caution">
    <text evidence="3">The sequence shown here is derived from an EMBL/GenBank/DDBJ whole genome shotgun (WGS) entry which is preliminary data.</text>
</comment>
<dbReference type="Gene3D" id="2.40.160.10">
    <property type="entry name" value="Porin"/>
    <property type="match status" value="1"/>
</dbReference>
<feature type="signal peptide" evidence="1">
    <location>
        <begin position="1"/>
        <end position="23"/>
    </location>
</feature>
<evidence type="ECO:0000259" key="2">
    <source>
        <dbReference type="PROSITE" id="PS51272"/>
    </source>
</evidence>
<dbReference type="HOGENOM" id="CLU_036587_1_0_9"/>
<feature type="chain" id="PRO_5002944741" description="SLH domain-containing protein" evidence="1">
    <location>
        <begin position="24"/>
        <end position="442"/>
    </location>
</feature>
<evidence type="ECO:0000256" key="1">
    <source>
        <dbReference type="SAM" id="SignalP"/>
    </source>
</evidence>
<dbReference type="PANTHER" id="PTHR43308:SF1">
    <property type="entry name" value="OUTER MEMBRANE PROTEIN ALPHA"/>
    <property type="match status" value="1"/>
</dbReference>
<dbReference type="STRING" id="638302.HMPREF0908_1641"/>
<feature type="domain" description="SLH" evidence="2">
    <location>
        <begin position="24"/>
        <end position="87"/>
    </location>
</feature>
<dbReference type="OrthoDB" id="5845122at2"/>
<reference evidence="3 4" key="1">
    <citation type="submission" date="2009-04" db="EMBL/GenBank/DDBJ databases">
        <authorList>
            <person name="Qin X."/>
            <person name="Bachman B."/>
            <person name="Battles P."/>
            <person name="Bell A."/>
            <person name="Bess C."/>
            <person name="Bickham C."/>
            <person name="Chaboub L."/>
            <person name="Chen D."/>
            <person name="Coyle M."/>
            <person name="Deiros D.R."/>
            <person name="Dinh H."/>
            <person name="Forbes L."/>
            <person name="Fowler G."/>
            <person name="Francisco L."/>
            <person name="Fu Q."/>
            <person name="Gubbala S."/>
            <person name="Hale W."/>
            <person name="Han Y."/>
            <person name="Hemphill L."/>
            <person name="Highlander S.K."/>
            <person name="Hirani K."/>
            <person name="Hogues M."/>
            <person name="Jackson L."/>
            <person name="Jakkamsetti A."/>
            <person name="Javaid M."/>
            <person name="Jiang H."/>
            <person name="Korchina V."/>
            <person name="Kovar C."/>
            <person name="Lara F."/>
            <person name="Lee S."/>
            <person name="Mata R."/>
            <person name="Mathew T."/>
            <person name="Moen C."/>
            <person name="Morales K."/>
            <person name="Munidasa M."/>
            <person name="Nazareth L."/>
            <person name="Ngo R."/>
            <person name="Nguyen L."/>
            <person name="Okwuonu G."/>
            <person name="Ongeri F."/>
            <person name="Patil S."/>
            <person name="Petrosino J."/>
            <person name="Pham C."/>
            <person name="Pham P."/>
            <person name="Pu L.-L."/>
            <person name="Puazo M."/>
            <person name="Raj R."/>
            <person name="Reid J."/>
            <person name="Rouhana J."/>
            <person name="Saada N."/>
            <person name="Shang Y."/>
            <person name="Simmons D."/>
            <person name="Thornton R."/>
            <person name="Warren J."/>
            <person name="Weissenberger G."/>
            <person name="Zhang J."/>
            <person name="Zhang L."/>
            <person name="Zhou C."/>
            <person name="Zhu D."/>
            <person name="Muzny D."/>
            <person name="Worley K."/>
            <person name="Gibbs R."/>
        </authorList>
    </citation>
    <scope>NUCLEOTIDE SEQUENCE [LARGE SCALE GENOMIC DNA]</scope>
    <source>
        <strain evidence="3 4">ATCC 43531</strain>
    </source>
</reference>
<accession>C4V547</accession>
<sequence>MKKTLVSALATALVVGAASTTFAAANPFSDVPRDHWAYDAVSQLAADGVVEGYGDGTYRGDRNITRYEMAQMVAKAMAKGDMSASDRALVDRLAAEFADELNNLGVRVSNLERNADMVKWNGKVQYEYTSERWESVPKDNDNNLKLRLEPTAEINNHWHAVARLDASINMQDDRGAGDDHDEDRLTLKRAYVQGDYDKFQVRLGKIELLSPEGDYQAPGAVIYDGDFSGAQVSYGKDLKAIIQAGRVKDHANLAWPHSLPAEDEFTDRANFQSYAVQYDNDKLVAGLGYYNFGSQDLVSGAPGSGPFNLKANKNRMGIWGTNLGYRFDKNNVLSAAYARNNAVDATHSKLKKSYQATYAYKGADPEDKGSWGAYLSYRYLGNASIAPTEDGALFHTKGVEVGATYAPFKNVVLTAKYYKGRLIERAVGDKVQKVYGSVEFFF</sequence>
<dbReference type="EMBL" id="ACLA01000022">
    <property type="protein sequence ID" value="EEQ48095.1"/>
    <property type="molecule type" value="Genomic_DNA"/>
</dbReference>
<name>C4V547_9FIRM</name>
<dbReference type="InterPro" id="IPR051465">
    <property type="entry name" value="Cell_Envelope_Struct_Comp"/>
</dbReference>
<dbReference type="Proteomes" id="UP000005309">
    <property type="component" value="Unassembled WGS sequence"/>
</dbReference>
<dbReference type="Pfam" id="PF00395">
    <property type="entry name" value="SLH"/>
    <property type="match status" value="1"/>
</dbReference>